<feature type="domain" description="HTH cro/C1-type" evidence="2">
    <location>
        <begin position="15"/>
        <end position="87"/>
    </location>
</feature>
<dbReference type="Proteomes" id="UP000617734">
    <property type="component" value="Unassembled WGS sequence"/>
</dbReference>
<keyword evidence="4" id="KW-1185">Reference proteome</keyword>
<organism evidence="3 4">
    <name type="scientific">Kitasatospora indigofera</name>
    <dbReference type="NCBI Taxonomy" id="67307"/>
    <lineage>
        <taxon>Bacteria</taxon>
        <taxon>Bacillati</taxon>
        <taxon>Actinomycetota</taxon>
        <taxon>Actinomycetes</taxon>
        <taxon>Kitasatosporales</taxon>
        <taxon>Streptomycetaceae</taxon>
        <taxon>Kitasatospora</taxon>
    </lineage>
</organism>
<dbReference type="SUPFAM" id="SSF47413">
    <property type="entry name" value="lambda repressor-like DNA-binding domains"/>
    <property type="match status" value="1"/>
</dbReference>
<dbReference type="GO" id="GO:0003677">
    <property type="term" value="F:DNA binding"/>
    <property type="evidence" value="ECO:0007669"/>
    <property type="project" value="InterPro"/>
</dbReference>
<proteinExistence type="predicted"/>
<gene>
    <name evidence="3" type="ORF">GCM10018781_07000</name>
</gene>
<dbReference type="SMART" id="SM00530">
    <property type="entry name" value="HTH_XRE"/>
    <property type="match status" value="1"/>
</dbReference>
<evidence type="ECO:0000256" key="1">
    <source>
        <dbReference type="SAM" id="MobiDB-lite"/>
    </source>
</evidence>
<dbReference type="InterPro" id="IPR041413">
    <property type="entry name" value="MLTR_LBD"/>
</dbReference>
<dbReference type="PANTHER" id="PTHR35010">
    <property type="entry name" value="BLL4672 PROTEIN-RELATED"/>
    <property type="match status" value="1"/>
</dbReference>
<evidence type="ECO:0000259" key="2">
    <source>
        <dbReference type="SMART" id="SM00530"/>
    </source>
</evidence>
<dbReference type="Pfam" id="PF17765">
    <property type="entry name" value="MLTR_LBD"/>
    <property type="match status" value="1"/>
</dbReference>
<dbReference type="Gene3D" id="1.10.260.40">
    <property type="entry name" value="lambda repressor-like DNA-binding domains"/>
    <property type="match status" value="1"/>
</dbReference>
<dbReference type="InterPro" id="IPR001387">
    <property type="entry name" value="Cro/C1-type_HTH"/>
</dbReference>
<dbReference type="Gene3D" id="3.30.450.180">
    <property type="match status" value="1"/>
</dbReference>
<accession>A0A919KL03</accession>
<dbReference type="RefSeq" id="WP_190209246.1">
    <property type="nucleotide sequence ID" value="NZ_BNBO01000002.1"/>
</dbReference>
<feature type="region of interest" description="Disordered" evidence="1">
    <location>
        <begin position="276"/>
        <end position="307"/>
    </location>
</feature>
<dbReference type="AlphaFoldDB" id="A0A919KL03"/>
<protein>
    <submittedName>
        <fullName evidence="3">Transcriptional regulator</fullName>
    </submittedName>
</protein>
<evidence type="ECO:0000313" key="3">
    <source>
        <dbReference type="EMBL" id="GHH61120.1"/>
    </source>
</evidence>
<dbReference type="CDD" id="cd00093">
    <property type="entry name" value="HTH_XRE"/>
    <property type="match status" value="1"/>
</dbReference>
<name>A0A919KL03_9ACTN</name>
<dbReference type="GeneID" id="95351226"/>
<sequence length="307" mass="34008">MKTAGTARRTALSNFLRSRRARLTPEDVGMAPGLRRRTPGLRREELAVLAGVGVTWYTWLEQGRAINPSPEVLASLARTLRLDQAETEYLFRLAGSHALPAEGPVPERVPGALLRLLDAQAPSPAFLIDAGWDVRAWNPQADALFEFSRWPAGECNLGWVVFANHAHRARTVDWERHARRTLAQLRAAYGERGGDGSPGAQRLAAVIARLRAGFPEADRWLDEHQVQERSGTEKDLEHEVLGLLRIDQLVLRAQGEPQLELVVLAPRDEETAERLRRLAPGGRRQPDWGSATDPEPGAVPSPERVQA</sequence>
<comment type="caution">
    <text evidence="3">The sequence shown here is derived from an EMBL/GenBank/DDBJ whole genome shotgun (WGS) entry which is preliminary data.</text>
</comment>
<reference evidence="3" key="2">
    <citation type="submission" date="2020-09" db="EMBL/GenBank/DDBJ databases">
        <authorList>
            <person name="Sun Q."/>
            <person name="Ohkuma M."/>
        </authorList>
    </citation>
    <scope>NUCLEOTIDE SEQUENCE</scope>
    <source>
        <strain evidence="3">JCM 4646</strain>
    </source>
</reference>
<dbReference type="InterPro" id="IPR010982">
    <property type="entry name" value="Lambda_DNA-bd_dom_sf"/>
</dbReference>
<evidence type="ECO:0000313" key="4">
    <source>
        <dbReference type="Proteomes" id="UP000617734"/>
    </source>
</evidence>
<dbReference type="Pfam" id="PF13560">
    <property type="entry name" value="HTH_31"/>
    <property type="match status" value="1"/>
</dbReference>
<dbReference type="EMBL" id="BNBO01000002">
    <property type="protein sequence ID" value="GHH61120.1"/>
    <property type="molecule type" value="Genomic_DNA"/>
</dbReference>
<reference evidence="3" key="1">
    <citation type="journal article" date="2014" name="Int. J. Syst. Evol. Microbiol.">
        <title>Complete genome sequence of Corynebacterium casei LMG S-19264T (=DSM 44701T), isolated from a smear-ripened cheese.</title>
        <authorList>
            <consortium name="US DOE Joint Genome Institute (JGI-PGF)"/>
            <person name="Walter F."/>
            <person name="Albersmeier A."/>
            <person name="Kalinowski J."/>
            <person name="Ruckert C."/>
        </authorList>
    </citation>
    <scope>NUCLEOTIDE SEQUENCE</scope>
    <source>
        <strain evidence="3">JCM 4646</strain>
    </source>
</reference>